<feature type="repeat" description="TPR" evidence="7">
    <location>
        <begin position="162"/>
        <end position="195"/>
    </location>
</feature>
<feature type="chain" id="PRO_5020861873" description="histidine kinase" evidence="10">
    <location>
        <begin position="20"/>
        <end position="633"/>
    </location>
</feature>
<dbReference type="EMBL" id="SNWI01000007">
    <property type="protein sequence ID" value="TDN99084.1"/>
    <property type="molecule type" value="Genomic_DNA"/>
</dbReference>
<dbReference type="InterPro" id="IPR005467">
    <property type="entry name" value="His_kinase_dom"/>
</dbReference>
<dbReference type="SMART" id="SM00387">
    <property type="entry name" value="HATPase_c"/>
    <property type="match status" value="1"/>
</dbReference>
<evidence type="ECO:0000256" key="7">
    <source>
        <dbReference type="PROSITE-ProRule" id="PRU00339"/>
    </source>
</evidence>
<keyword evidence="8" id="KW-0175">Coiled coil</keyword>
<feature type="transmembrane region" description="Helical" evidence="9">
    <location>
        <begin position="363"/>
        <end position="382"/>
    </location>
</feature>
<feature type="repeat" description="TPR" evidence="7">
    <location>
        <begin position="202"/>
        <end position="235"/>
    </location>
</feature>
<evidence type="ECO:0000313" key="13">
    <source>
        <dbReference type="Proteomes" id="UP000294848"/>
    </source>
</evidence>
<dbReference type="InterPro" id="IPR011990">
    <property type="entry name" value="TPR-like_helical_dom_sf"/>
</dbReference>
<keyword evidence="9" id="KW-0472">Membrane</keyword>
<evidence type="ECO:0000256" key="9">
    <source>
        <dbReference type="SAM" id="Phobius"/>
    </source>
</evidence>
<dbReference type="PROSITE" id="PS50005">
    <property type="entry name" value="TPR"/>
    <property type="match status" value="5"/>
</dbReference>
<keyword evidence="9" id="KW-0812">Transmembrane</keyword>
<dbReference type="InterPro" id="IPR003661">
    <property type="entry name" value="HisK_dim/P_dom"/>
</dbReference>
<dbReference type="InterPro" id="IPR003594">
    <property type="entry name" value="HATPase_dom"/>
</dbReference>
<evidence type="ECO:0000256" key="1">
    <source>
        <dbReference type="ARBA" id="ARBA00000085"/>
    </source>
</evidence>
<evidence type="ECO:0000256" key="8">
    <source>
        <dbReference type="SAM" id="Coils"/>
    </source>
</evidence>
<sequence length="633" mass="72812">MKCKNAILFLLFLPVPVFVCGQQSRLDSLKLEVDKSKSERVSKLVEVAKNYVDSVLYNDYVVSCLEEALDSAIRAENDSLQVEVYNYLGLAEFNVGAYEKGTNYFYKALNLLDHNPNLKQKAKVYNNLGMVFDELEDFSRALEFYKESFRLDSLSANPEGLLASYINLGICYQNLKQYQKAWEYNNKAYQLAETSGDSLSQVNVLNNMGTLAYDEKNYEESLDYYKEALDLYEKSRDQGGIAMAKNNIGLVYLDQKKYRRSLKNFEDALQIAQAIDMYDFSGDIYSNLSFYYEEQGDYKNALKYYDLYNEVYDSLIGGKQTEMIRKLEAQYRLEKKQREILELQQENMQQKELLNSSKNIQGYLYLIIGLVIVFLAILFYLLRKEKILARKLQEKTEELKRSNTSKDRFFSIIAHDLKNPFNALVSYTSLLRSEFDSFTKEELSQIITDLSDATEQGFALLENLLFWTRSQTNRIKVYKTFFNLRSVVDNVVSLATPNLVAKSQRVELDIDDSLQVFADKDMIATVVRNLIFNSIKFSYPDSVIRVNAKKIGENIQVSVIDQGIGIDAEKQHKFFNYEENTSSPGTAGETGSGLGLVICREFIEKNDGMIWLESELGKGTTFRFSIPHVEAEK</sequence>
<dbReference type="Gene3D" id="1.10.287.130">
    <property type="match status" value="1"/>
</dbReference>
<dbReference type="Pfam" id="PF13424">
    <property type="entry name" value="TPR_12"/>
    <property type="match status" value="3"/>
</dbReference>
<dbReference type="OrthoDB" id="1116352at2"/>
<dbReference type="InterPro" id="IPR036097">
    <property type="entry name" value="HisK_dim/P_sf"/>
</dbReference>
<dbReference type="CDD" id="cd00082">
    <property type="entry name" value="HisKA"/>
    <property type="match status" value="1"/>
</dbReference>
<comment type="catalytic activity">
    <reaction evidence="1">
        <text>ATP + protein L-histidine = ADP + protein N-phospho-L-histidine.</text>
        <dbReference type="EC" id="2.7.13.3"/>
    </reaction>
</comment>
<dbReference type="SUPFAM" id="SSF55874">
    <property type="entry name" value="ATPase domain of HSP90 chaperone/DNA topoisomerase II/histidine kinase"/>
    <property type="match status" value="1"/>
</dbReference>
<keyword evidence="4" id="KW-0808">Transferase</keyword>
<dbReference type="PANTHER" id="PTHR43711:SF26">
    <property type="entry name" value="SENSOR HISTIDINE KINASE RCSC"/>
    <property type="match status" value="1"/>
</dbReference>
<dbReference type="AlphaFoldDB" id="A0A4R6GWE8"/>
<accession>A0A4R6GWE8</accession>
<evidence type="ECO:0000256" key="5">
    <source>
        <dbReference type="ARBA" id="ARBA00022777"/>
    </source>
</evidence>
<dbReference type="Proteomes" id="UP000294848">
    <property type="component" value="Unassembled WGS sequence"/>
</dbReference>
<dbReference type="InterPro" id="IPR019734">
    <property type="entry name" value="TPR_rpt"/>
</dbReference>
<dbReference type="SMART" id="SM00028">
    <property type="entry name" value="TPR"/>
    <property type="match status" value="6"/>
</dbReference>
<dbReference type="SUPFAM" id="SSF48452">
    <property type="entry name" value="TPR-like"/>
    <property type="match status" value="2"/>
</dbReference>
<evidence type="ECO:0000256" key="3">
    <source>
        <dbReference type="ARBA" id="ARBA00022553"/>
    </source>
</evidence>
<feature type="coiled-coil region" evidence="8">
    <location>
        <begin position="324"/>
        <end position="353"/>
    </location>
</feature>
<dbReference type="Pfam" id="PF02518">
    <property type="entry name" value="HATPase_c"/>
    <property type="match status" value="1"/>
</dbReference>
<dbReference type="GO" id="GO:0000155">
    <property type="term" value="F:phosphorelay sensor kinase activity"/>
    <property type="evidence" value="ECO:0007669"/>
    <property type="project" value="InterPro"/>
</dbReference>
<dbReference type="Gene3D" id="3.30.565.10">
    <property type="entry name" value="Histidine kinase-like ATPase, C-terminal domain"/>
    <property type="match status" value="1"/>
</dbReference>
<feature type="domain" description="Histidine kinase" evidence="11">
    <location>
        <begin position="412"/>
        <end position="630"/>
    </location>
</feature>
<feature type="signal peptide" evidence="10">
    <location>
        <begin position="1"/>
        <end position="19"/>
    </location>
</feature>
<keyword evidence="10" id="KW-0732">Signal</keyword>
<dbReference type="Pfam" id="PF00512">
    <property type="entry name" value="HisKA"/>
    <property type="match status" value="1"/>
</dbReference>
<keyword evidence="3" id="KW-0597">Phosphoprotein</keyword>
<evidence type="ECO:0000256" key="4">
    <source>
        <dbReference type="ARBA" id="ARBA00022679"/>
    </source>
</evidence>
<evidence type="ECO:0000256" key="10">
    <source>
        <dbReference type="SAM" id="SignalP"/>
    </source>
</evidence>
<comment type="caution">
    <text evidence="12">The sequence shown here is derived from an EMBL/GenBank/DDBJ whole genome shotgun (WGS) entry which is preliminary data.</text>
</comment>
<reference evidence="12 13" key="1">
    <citation type="submission" date="2019-03" db="EMBL/GenBank/DDBJ databases">
        <title>Freshwater and sediment microbial communities from various areas in North America, analyzing microbe dynamics in response to fracking.</title>
        <authorList>
            <person name="Lamendella R."/>
        </authorList>
    </citation>
    <scope>NUCLEOTIDE SEQUENCE [LARGE SCALE GENOMIC DNA]</scope>
    <source>
        <strain evidence="12 13">114D</strain>
    </source>
</reference>
<keyword evidence="5 12" id="KW-0418">Kinase</keyword>
<keyword evidence="7" id="KW-0802">TPR repeat</keyword>
<dbReference type="InterPro" id="IPR050736">
    <property type="entry name" value="Sensor_HK_Regulatory"/>
</dbReference>
<dbReference type="PROSITE" id="PS50109">
    <property type="entry name" value="HIS_KIN"/>
    <property type="match status" value="1"/>
</dbReference>
<evidence type="ECO:0000313" key="12">
    <source>
        <dbReference type="EMBL" id="TDN99084.1"/>
    </source>
</evidence>
<evidence type="ECO:0000256" key="2">
    <source>
        <dbReference type="ARBA" id="ARBA00012438"/>
    </source>
</evidence>
<organism evidence="12 13">
    <name type="scientific">Sunxiuqinia elliptica</name>
    <dbReference type="NCBI Taxonomy" id="655355"/>
    <lineage>
        <taxon>Bacteria</taxon>
        <taxon>Pseudomonadati</taxon>
        <taxon>Bacteroidota</taxon>
        <taxon>Bacteroidia</taxon>
        <taxon>Marinilabiliales</taxon>
        <taxon>Prolixibacteraceae</taxon>
        <taxon>Sunxiuqinia</taxon>
    </lineage>
</organism>
<feature type="repeat" description="TPR" evidence="7">
    <location>
        <begin position="82"/>
        <end position="115"/>
    </location>
</feature>
<keyword evidence="9" id="KW-1133">Transmembrane helix</keyword>
<keyword evidence="6" id="KW-0902">Two-component regulatory system</keyword>
<dbReference type="Gene3D" id="1.25.40.10">
    <property type="entry name" value="Tetratricopeptide repeat domain"/>
    <property type="match status" value="2"/>
</dbReference>
<feature type="repeat" description="TPR" evidence="7">
    <location>
        <begin position="242"/>
        <end position="275"/>
    </location>
</feature>
<feature type="repeat" description="TPR" evidence="7">
    <location>
        <begin position="122"/>
        <end position="155"/>
    </location>
</feature>
<name>A0A4R6GWE8_9BACT</name>
<protein>
    <recommendedName>
        <fullName evidence="2">histidine kinase</fullName>
        <ecNumber evidence="2">2.7.13.3</ecNumber>
    </recommendedName>
</protein>
<dbReference type="RefSeq" id="WP_133465835.1">
    <property type="nucleotide sequence ID" value="NZ_SNWI01000007.1"/>
</dbReference>
<dbReference type="SMART" id="SM00388">
    <property type="entry name" value="HisKA"/>
    <property type="match status" value="1"/>
</dbReference>
<dbReference type="PROSITE" id="PS50293">
    <property type="entry name" value="TPR_REGION"/>
    <property type="match status" value="1"/>
</dbReference>
<evidence type="ECO:0000259" key="11">
    <source>
        <dbReference type="PROSITE" id="PS50109"/>
    </source>
</evidence>
<evidence type="ECO:0000256" key="6">
    <source>
        <dbReference type="ARBA" id="ARBA00023012"/>
    </source>
</evidence>
<dbReference type="InterPro" id="IPR004358">
    <property type="entry name" value="Sig_transdc_His_kin-like_C"/>
</dbReference>
<dbReference type="SUPFAM" id="SSF47384">
    <property type="entry name" value="Homodimeric domain of signal transducing histidine kinase"/>
    <property type="match status" value="1"/>
</dbReference>
<proteinExistence type="predicted"/>
<dbReference type="PRINTS" id="PR00344">
    <property type="entry name" value="BCTRLSENSOR"/>
</dbReference>
<gene>
    <name evidence="12" type="ORF">DET52_107216</name>
</gene>
<dbReference type="InterPro" id="IPR036890">
    <property type="entry name" value="HATPase_C_sf"/>
</dbReference>
<dbReference type="PANTHER" id="PTHR43711">
    <property type="entry name" value="TWO-COMPONENT HISTIDINE KINASE"/>
    <property type="match status" value="1"/>
</dbReference>
<dbReference type="EC" id="2.7.13.3" evidence="2"/>